<dbReference type="WBParaSite" id="PSAMB.scaffold196size66982.g3203.t1">
    <property type="protein sequence ID" value="PSAMB.scaffold196size66982.g3203.t1"/>
    <property type="gene ID" value="PSAMB.scaffold196size66982.g3203"/>
</dbReference>
<keyword evidence="8" id="KW-1185">Reference proteome</keyword>
<sequence>MTPDAATAVVKDSVRLARRAISELKAEGDARCEKIIVAGSVGPYATTLFDASEFSGHYVDTTDDRTIINYFVRQARPLLEAGVDVLAFETVPALPEARCILKALDELPECKAWISFSCKEGDVTNHGESFATAAQEISSHERVFAVGINCTAIKYISSLLKSAQNCTNGLPFVVYPNSGESYERETGSDDRKKKPEDRRRIRSTCESAVADADERWLCFIGGALATTTTATVIRQRLKRNCGWHGK</sequence>
<evidence type="ECO:0000256" key="6">
    <source>
        <dbReference type="PROSITE-ProRule" id="PRU00333"/>
    </source>
</evidence>
<evidence type="ECO:0000256" key="5">
    <source>
        <dbReference type="ARBA" id="ARBA00034478"/>
    </source>
</evidence>
<comment type="pathway">
    <text evidence="5">Amino-acid biosynthesis; L-methionine biosynthesis via de novo pathway.</text>
</comment>
<keyword evidence="1" id="KW-0489">Methyltransferase</keyword>
<evidence type="ECO:0000256" key="1">
    <source>
        <dbReference type="ARBA" id="ARBA00022603"/>
    </source>
</evidence>
<dbReference type="InterPro" id="IPR036589">
    <property type="entry name" value="HCY_dom_sf"/>
</dbReference>
<name>A0A914VJ50_9BILA</name>
<reference evidence="9" key="1">
    <citation type="submission" date="2022-11" db="UniProtKB">
        <authorList>
            <consortium name="WormBaseParasite"/>
        </authorList>
    </citation>
    <scope>IDENTIFICATION</scope>
</reference>
<dbReference type="GO" id="GO:0008898">
    <property type="term" value="F:S-adenosylmethionine-homocysteine S-methyltransferase activity"/>
    <property type="evidence" value="ECO:0007669"/>
    <property type="project" value="TreeGrafter"/>
</dbReference>
<dbReference type="PANTHER" id="PTHR46015:SF1">
    <property type="entry name" value="HOMOCYSTEINE S-METHYLTRANSFERASE-LIKE ISOFORM 1"/>
    <property type="match status" value="1"/>
</dbReference>
<evidence type="ECO:0000256" key="2">
    <source>
        <dbReference type="ARBA" id="ARBA00022679"/>
    </source>
</evidence>
<comment type="caution">
    <text evidence="6">Lacks conserved residue(s) required for the propagation of feature annotation.</text>
</comment>
<dbReference type="GO" id="GO:0009086">
    <property type="term" value="P:methionine biosynthetic process"/>
    <property type="evidence" value="ECO:0007669"/>
    <property type="project" value="TreeGrafter"/>
</dbReference>
<dbReference type="GO" id="GO:0032259">
    <property type="term" value="P:methylation"/>
    <property type="evidence" value="ECO:0007669"/>
    <property type="project" value="UniProtKB-KW"/>
</dbReference>
<dbReference type="Gene3D" id="3.20.20.330">
    <property type="entry name" value="Homocysteine-binding-like domain"/>
    <property type="match status" value="1"/>
</dbReference>
<dbReference type="PROSITE" id="PS50970">
    <property type="entry name" value="HCY"/>
    <property type="match status" value="1"/>
</dbReference>
<dbReference type="InterPro" id="IPR003726">
    <property type="entry name" value="HCY_dom"/>
</dbReference>
<keyword evidence="2" id="KW-0808">Transferase</keyword>
<dbReference type="Pfam" id="PF02574">
    <property type="entry name" value="S-methyl_trans"/>
    <property type="match status" value="1"/>
</dbReference>
<dbReference type="GO" id="GO:0033528">
    <property type="term" value="P:S-methylmethionine cycle"/>
    <property type="evidence" value="ECO:0007669"/>
    <property type="project" value="TreeGrafter"/>
</dbReference>
<dbReference type="PANTHER" id="PTHR46015">
    <property type="entry name" value="ZGC:172121"/>
    <property type="match status" value="1"/>
</dbReference>
<dbReference type="Proteomes" id="UP000887566">
    <property type="component" value="Unplaced"/>
</dbReference>
<evidence type="ECO:0000313" key="9">
    <source>
        <dbReference type="WBParaSite" id="PSAMB.scaffold196size66982.g3203.t1"/>
    </source>
</evidence>
<dbReference type="GO" id="GO:0046872">
    <property type="term" value="F:metal ion binding"/>
    <property type="evidence" value="ECO:0007669"/>
    <property type="project" value="UniProtKB-KW"/>
</dbReference>
<protein>
    <submittedName>
        <fullName evidence="9">Hcy-binding domain-containing protein</fullName>
    </submittedName>
</protein>
<feature type="domain" description="Hcy-binding" evidence="7">
    <location>
        <begin position="1"/>
        <end position="238"/>
    </location>
</feature>
<dbReference type="AlphaFoldDB" id="A0A914VJ50"/>
<dbReference type="SUPFAM" id="SSF82282">
    <property type="entry name" value="Homocysteine S-methyltransferase"/>
    <property type="match status" value="1"/>
</dbReference>
<evidence type="ECO:0000313" key="8">
    <source>
        <dbReference type="Proteomes" id="UP000887566"/>
    </source>
</evidence>
<evidence type="ECO:0000259" key="7">
    <source>
        <dbReference type="PROSITE" id="PS50970"/>
    </source>
</evidence>
<evidence type="ECO:0000256" key="3">
    <source>
        <dbReference type="ARBA" id="ARBA00022723"/>
    </source>
</evidence>
<keyword evidence="4" id="KW-0862">Zinc</keyword>
<keyword evidence="3" id="KW-0479">Metal-binding</keyword>
<accession>A0A914VJ50</accession>
<dbReference type="InterPro" id="IPR051486">
    <property type="entry name" value="Hcy_S-methyltransferase"/>
</dbReference>
<organism evidence="8 9">
    <name type="scientific">Plectus sambesii</name>
    <dbReference type="NCBI Taxonomy" id="2011161"/>
    <lineage>
        <taxon>Eukaryota</taxon>
        <taxon>Metazoa</taxon>
        <taxon>Ecdysozoa</taxon>
        <taxon>Nematoda</taxon>
        <taxon>Chromadorea</taxon>
        <taxon>Plectida</taxon>
        <taxon>Plectina</taxon>
        <taxon>Plectoidea</taxon>
        <taxon>Plectidae</taxon>
        <taxon>Plectus</taxon>
    </lineage>
</organism>
<proteinExistence type="predicted"/>
<evidence type="ECO:0000256" key="4">
    <source>
        <dbReference type="ARBA" id="ARBA00022833"/>
    </source>
</evidence>